<comment type="pathway">
    <text evidence="1">Amino-acid biosynthesis; L-isoleucine biosynthesis; L-isoleucine from 2-oxobutanoate: step 1/4.</text>
</comment>
<dbReference type="PANTHER" id="PTHR18968">
    <property type="entry name" value="THIAMINE PYROPHOSPHATE ENZYMES"/>
    <property type="match status" value="1"/>
</dbReference>
<keyword evidence="5" id="KW-0285">Flavoprotein</keyword>
<dbReference type="InterPro" id="IPR029035">
    <property type="entry name" value="DHS-like_NAD/FAD-binding_dom"/>
</dbReference>
<keyword evidence="6" id="KW-0274">FAD</keyword>
<dbReference type="UniPathway" id="UPA00049">
    <property type="reaction ID" value="UER00059"/>
</dbReference>
<feature type="domain" description="Thiamine pyrophosphate enzyme central" evidence="11">
    <location>
        <begin position="195"/>
        <end position="324"/>
    </location>
</feature>
<feature type="domain" description="Thiamine pyrophosphate enzyme TPP-binding" evidence="12">
    <location>
        <begin position="392"/>
        <end position="527"/>
    </location>
</feature>
<evidence type="ECO:0000256" key="7">
    <source>
        <dbReference type="ARBA" id="ARBA00023052"/>
    </source>
</evidence>
<dbReference type="GO" id="GO:0050660">
    <property type="term" value="F:flavin adenine dinucleotide binding"/>
    <property type="evidence" value="ECO:0007669"/>
    <property type="project" value="TreeGrafter"/>
</dbReference>
<evidence type="ECO:0000313" key="15">
    <source>
        <dbReference type="Proteomes" id="UP000444960"/>
    </source>
</evidence>
<dbReference type="GO" id="GO:0030976">
    <property type="term" value="F:thiamine pyrophosphate binding"/>
    <property type="evidence" value="ECO:0007669"/>
    <property type="project" value="InterPro"/>
</dbReference>
<dbReference type="EC" id="2.2.1.6" evidence="4"/>
<keyword evidence="8" id="KW-0028">Amino-acid biosynthesis</keyword>
<dbReference type="RefSeq" id="WP_161895126.1">
    <property type="nucleotide sequence ID" value="NZ_BJOV01000003.1"/>
</dbReference>
<dbReference type="Gene3D" id="3.40.50.970">
    <property type="match status" value="2"/>
</dbReference>
<name>A0A7I9V7F5_9ACTN</name>
<dbReference type="CDD" id="cd07035">
    <property type="entry name" value="TPP_PYR_POX_like"/>
    <property type="match status" value="1"/>
</dbReference>
<comment type="pathway">
    <text evidence="2">Amino-acid biosynthesis; L-valine biosynthesis; L-valine from pyruvate: step 1/4.</text>
</comment>
<evidence type="ECO:0000259" key="12">
    <source>
        <dbReference type="Pfam" id="PF02775"/>
    </source>
</evidence>
<feature type="domain" description="Thiamine pyrophosphate enzyme N-terminal TPP-binding" evidence="13">
    <location>
        <begin position="9"/>
        <end position="111"/>
    </location>
</feature>
<dbReference type="SUPFAM" id="SSF52518">
    <property type="entry name" value="Thiamin diphosphate-binding fold (THDP-binding)"/>
    <property type="match status" value="2"/>
</dbReference>
<dbReference type="CDD" id="cd00568">
    <property type="entry name" value="TPP_enzymes"/>
    <property type="match status" value="1"/>
</dbReference>
<evidence type="ECO:0000256" key="9">
    <source>
        <dbReference type="ARBA" id="ARBA00048670"/>
    </source>
</evidence>
<evidence type="ECO:0000256" key="10">
    <source>
        <dbReference type="RuleBase" id="RU362132"/>
    </source>
</evidence>
<reference evidence="15" key="1">
    <citation type="submission" date="2019-06" db="EMBL/GenBank/DDBJ databases">
        <title>Gordonia isolated from sludge of a wastewater treatment plant.</title>
        <authorList>
            <person name="Tamura T."/>
            <person name="Aoyama K."/>
            <person name="Kang Y."/>
            <person name="Saito S."/>
            <person name="Akiyama N."/>
            <person name="Yazawa K."/>
            <person name="Gonoi T."/>
            <person name="Mikami Y."/>
        </authorList>
    </citation>
    <scope>NUCLEOTIDE SEQUENCE [LARGE SCALE GENOMIC DNA]</scope>
    <source>
        <strain evidence="15">NBRC 107696</strain>
    </source>
</reference>
<protein>
    <recommendedName>
        <fullName evidence="4">acetolactate synthase</fullName>
        <ecNumber evidence="4">2.2.1.6</ecNumber>
    </recommendedName>
</protein>
<dbReference type="GO" id="GO:0009097">
    <property type="term" value="P:isoleucine biosynthetic process"/>
    <property type="evidence" value="ECO:0007669"/>
    <property type="project" value="UniProtKB-UniPathway"/>
</dbReference>
<evidence type="ECO:0000256" key="1">
    <source>
        <dbReference type="ARBA" id="ARBA00004974"/>
    </source>
</evidence>
<accession>A0A7I9V7F5</accession>
<evidence type="ECO:0000256" key="3">
    <source>
        <dbReference type="ARBA" id="ARBA00007812"/>
    </source>
</evidence>
<dbReference type="PANTHER" id="PTHR18968:SF167">
    <property type="entry name" value="ACETOLACTATE SYNTHASE LARGE SUBUNIT ILVB2-RELATED"/>
    <property type="match status" value="1"/>
</dbReference>
<dbReference type="GO" id="GO:0000287">
    <property type="term" value="F:magnesium ion binding"/>
    <property type="evidence" value="ECO:0007669"/>
    <property type="project" value="InterPro"/>
</dbReference>
<dbReference type="OrthoDB" id="4494979at2"/>
<evidence type="ECO:0000256" key="4">
    <source>
        <dbReference type="ARBA" id="ARBA00013145"/>
    </source>
</evidence>
<dbReference type="Proteomes" id="UP000444960">
    <property type="component" value="Unassembled WGS sequence"/>
</dbReference>
<evidence type="ECO:0000259" key="13">
    <source>
        <dbReference type="Pfam" id="PF02776"/>
    </source>
</evidence>
<evidence type="ECO:0000313" key="14">
    <source>
        <dbReference type="EMBL" id="GEE01318.1"/>
    </source>
</evidence>
<evidence type="ECO:0000256" key="2">
    <source>
        <dbReference type="ARBA" id="ARBA00005025"/>
    </source>
</evidence>
<keyword evidence="7 10" id="KW-0786">Thiamine pyrophosphate</keyword>
<dbReference type="EMBL" id="BJOV01000003">
    <property type="protein sequence ID" value="GEE01318.1"/>
    <property type="molecule type" value="Genomic_DNA"/>
</dbReference>
<evidence type="ECO:0000256" key="8">
    <source>
        <dbReference type="ARBA" id="ARBA00023304"/>
    </source>
</evidence>
<dbReference type="GO" id="GO:0009099">
    <property type="term" value="P:L-valine biosynthetic process"/>
    <property type="evidence" value="ECO:0007669"/>
    <property type="project" value="UniProtKB-UniPathway"/>
</dbReference>
<dbReference type="AlphaFoldDB" id="A0A7I9V7F5"/>
<dbReference type="InterPro" id="IPR012000">
    <property type="entry name" value="Thiamin_PyroP_enz_cen_dom"/>
</dbReference>
<dbReference type="Pfam" id="PF02775">
    <property type="entry name" value="TPP_enzyme_C"/>
    <property type="match status" value="1"/>
</dbReference>
<gene>
    <name evidence="14" type="ORF">nbrc107696_17640</name>
</gene>
<organism evidence="14 15">
    <name type="scientific">Gordonia spumicola</name>
    <dbReference type="NCBI Taxonomy" id="589161"/>
    <lineage>
        <taxon>Bacteria</taxon>
        <taxon>Bacillati</taxon>
        <taxon>Actinomycetota</taxon>
        <taxon>Actinomycetes</taxon>
        <taxon>Mycobacteriales</taxon>
        <taxon>Gordoniaceae</taxon>
        <taxon>Gordonia</taxon>
    </lineage>
</organism>
<keyword evidence="15" id="KW-1185">Reference proteome</keyword>
<dbReference type="InterPro" id="IPR000399">
    <property type="entry name" value="TPP-bd_CS"/>
</dbReference>
<keyword evidence="8" id="KW-0100">Branched-chain amino acid biosynthesis</keyword>
<dbReference type="Gene3D" id="3.40.50.1220">
    <property type="entry name" value="TPP-binding domain"/>
    <property type="match status" value="1"/>
</dbReference>
<dbReference type="InterPro" id="IPR011766">
    <property type="entry name" value="TPP_enzyme_TPP-bd"/>
</dbReference>
<dbReference type="SUPFAM" id="SSF52467">
    <property type="entry name" value="DHS-like NAD/FAD-binding domain"/>
    <property type="match status" value="1"/>
</dbReference>
<dbReference type="Pfam" id="PF00205">
    <property type="entry name" value="TPP_enzyme_M"/>
    <property type="match status" value="1"/>
</dbReference>
<comment type="similarity">
    <text evidence="3 10">Belongs to the TPP enzyme family.</text>
</comment>
<dbReference type="Pfam" id="PF02776">
    <property type="entry name" value="TPP_enzyme_N"/>
    <property type="match status" value="1"/>
</dbReference>
<dbReference type="UniPathway" id="UPA00047">
    <property type="reaction ID" value="UER00055"/>
</dbReference>
<evidence type="ECO:0000256" key="5">
    <source>
        <dbReference type="ARBA" id="ARBA00022630"/>
    </source>
</evidence>
<dbReference type="InterPro" id="IPR012001">
    <property type="entry name" value="Thiamin_PyroP_enz_TPP-bd_dom"/>
</dbReference>
<comment type="caution">
    <text evidence="14">The sequence shown here is derived from an EMBL/GenBank/DDBJ whole genome shotgun (WGS) entry which is preliminary data.</text>
</comment>
<comment type="catalytic activity">
    <reaction evidence="9">
        <text>2 pyruvate + H(+) = (2S)-2-acetolactate + CO2</text>
        <dbReference type="Rhea" id="RHEA:25249"/>
        <dbReference type="ChEBI" id="CHEBI:15361"/>
        <dbReference type="ChEBI" id="CHEBI:15378"/>
        <dbReference type="ChEBI" id="CHEBI:16526"/>
        <dbReference type="ChEBI" id="CHEBI:58476"/>
        <dbReference type="EC" id="2.2.1.6"/>
    </reaction>
</comment>
<evidence type="ECO:0000256" key="6">
    <source>
        <dbReference type="ARBA" id="ARBA00022827"/>
    </source>
</evidence>
<proteinExistence type="inferred from homology"/>
<dbReference type="PROSITE" id="PS00187">
    <property type="entry name" value="TPP_ENZYMES"/>
    <property type="match status" value="1"/>
</dbReference>
<dbReference type="InterPro" id="IPR045229">
    <property type="entry name" value="TPP_enz"/>
</dbReference>
<evidence type="ECO:0000259" key="11">
    <source>
        <dbReference type="Pfam" id="PF00205"/>
    </source>
</evidence>
<dbReference type="GO" id="GO:0005948">
    <property type="term" value="C:acetolactate synthase complex"/>
    <property type="evidence" value="ECO:0007669"/>
    <property type="project" value="TreeGrafter"/>
</dbReference>
<dbReference type="GO" id="GO:0003984">
    <property type="term" value="F:acetolactate synthase activity"/>
    <property type="evidence" value="ECO:0007669"/>
    <property type="project" value="UniProtKB-EC"/>
</dbReference>
<dbReference type="InterPro" id="IPR029061">
    <property type="entry name" value="THDP-binding"/>
</dbReference>
<sequence length="532" mass="54400">MSASVLRSGGGAVVDALVAHGVDTVFGIPGTHNLAIYAALEASSISHVTPRHEQGAGYAADGYARLSGRPGVVVTTTGPAILNAAASAAQAYSDSVPVLFIAPGMPSDHPSGYNGLLHEVRSQIDAMSAVVAHAQRVTSVAEIPHAVAQCFAAMTTGRPRPAYLEIPLDLLEAQAQVVAEAPVTVPSIVPAESVVAAAAEVIASAQRPLIVAGGGASRATAEVLAFAEKFDAPVVTTANGKAVVREDHPLALGAGVPLEVTLDLVRDCDVVVAVGTELAPADWWWGPMPATRLVRIDIDPLAVATNAIPEVAVVGDAAAVLADLTERLAPVTGRADSGADRAAAWRPKLTEDARTIGAAYVGLAESLAEVLDDDAVIVADQTMSCYYGLMGNLPRYAPRSFMYPSGLGTLGYSLPAGIGAMVSSPGRQVVAVIGDGGVMFSLPELATAAQAGIALPVVVVDNGGYGEIRNEMVDRDETPIAVDLPTPDFAGVARALGCHGVDAASYAEVGPAVREAFAADRPTLIYVREPAV</sequence>